<sequence>MALYDRAVLAYRAELAKPKGEKRHGLRAVCIAIEKLHFEETGKVVKLHHTRLNHYVDGGKTGVEAKAHRAWLTDAEEKIVVDFAIEMAWRGFPLSHGRLKDHVDLMAAARLGRAFPEEGIGRCWTTRFITRHSD</sequence>
<feature type="domain" description="HTH CENPB-type" evidence="2">
    <location>
        <begin position="64"/>
        <end position="134"/>
    </location>
</feature>
<dbReference type="EMBL" id="MU157930">
    <property type="protein sequence ID" value="KAF9522927.1"/>
    <property type="molecule type" value="Genomic_DNA"/>
</dbReference>
<dbReference type="InterPro" id="IPR006600">
    <property type="entry name" value="HTH_CenpB_DNA-bd_dom"/>
</dbReference>
<gene>
    <name evidence="3" type="ORF">CPB83DRAFT_776285</name>
</gene>
<organism evidence="3 4">
    <name type="scientific">Crepidotus variabilis</name>
    <dbReference type="NCBI Taxonomy" id="179855"/>
    <lineage>
        <taxon>Eukaryota</taxon>
        <taxon>Fungi</taxon>
        <taxon>Dikarya</taxon>
        <taxon>Basidiomycota</taxon>
        <taxon>Agaricomycotina</taxon>
        <taxon>Agaricomycetes</taxon>
        <taxon>Agaricomycetidae</taxon>
        <taxon>Agaricales</taxon>
        <taxon>Agaricineae</taxon>
        <taxon>Crepidotaceae</taxon>
        <taxon>Crepidotus</taxon>
    </lineage>
</organism>
<dbReference type="Proteomes" id="UP000807306">
    <property type="component" value="Unassembled WGS sequence"/>
</dbReference>
<dbReference type="OrthoDB" id="2668963at2759"/>
<keyword evidence="4" id="KW-1185">Reference proteome</keyword>
<protein>
    <recommendedName>
        <fullName evidence="2">HTH CENPB-type domain-containing protein</fullName>
    </recommendedName>
</protein>
<comment type="caution">
    <text evidence="3">The sequence shown here is derived from an EMBL/GenBank/DDBJ whole genome shotgun (WGS) entry which is preliminary data.</text>
</comment>
<dbReference type="GO" id="GO:0003677">
    <property type="term" value="F:DNA binding"/>
    <property type="evidence" value="ECO:0007669"/>
    <property type="project" value="UniProtKB-KW"/>
</dbReference>
<name>A0A9P6E5K0_9AGAR</name>
<dbReference type="PROSITE" id="PS51253">
    <property type="entry name" value="HTH_CENPB"/>
    <property type="match status" value="1"/>
</dbReference>
<evidence type="ECO:0000313" key="4">
    <source>
        <dbReference type="Proteomes" id="UP000807306"/>
    </source>
</evidence>
<evidence type="ECO:0000313" key="3">
    <source>
        <dbReference type="EMBL" id="KAF9522927.1"/>
    </source>
</evidence>
<keyword evidence="1" id="KW-0238">DNA-binding</keyword>
<evidence type="ECO:0000259" key="2">
    <source>
        <dbReference type="PROSITE" id="PS51253"/>
    </source>
</evidence>
<accession>A0A9P6E5K0</accession>
<proteinExistence type="predicted"/>
<evidence type="ECO:0000256" key="1">
    <source>
        <dbReference type="ARBA" id="ARBA00023125"/>
    </source>
</evidence>
<reference evidence="3" key="1">
    <citation type="submission" date="2020-11" db="EMBL/GenBank/DDBJ databases">
        <authorList>
            <consortium name="DOE Joint Genome Institute"/>
            <person name="Ahrendt S."/>
            <person name="Riley R."/>
            <person name="Andreopoulos W."/>
            <person name="Labutti K."/>
            <person name="Pangilinan J."/>
            <person name="Ruiz-Duenas F.J."/>
            <person name="Barrasa J.M."/>
            <person name="Sanchez-Garcia M."/>
            <person name="Camarero S."/>
            <person name="Miyauchi S."/>
            <person name="Serrano A."/>
            <person name="Linde D."/>
            <person name="Babiker R."/>
            <person name="Drula E."/>
            <person name="Ayuso-Fernandez I."/>
            <person name="Pacheco R."/>
            <person name="Padilla G."/>
            <person name="Ferreira P."/>
            <person name="Barriuso J."/>
            <person name="Kellner H."/>
            <person name="Castanera R."/>
            <person name="Alfaro M."/>
            <person name="Ramirez L."/>
            <person name="Pisabarro A.G."/>
            <person name="Kuo A."/>
            <person name="Tritt A."/>
            <person name="Lipzen A."/>
            <person name="He G."/>
            <person name="Yan M."/>
            <person name="Ng V."/>
            <person name="Cullen D."/>
            <person name="Martin F."/>
            <person name="Rosso M.-N."/>
            <person name="Henrissat B."/>
            <person name="Hibbett D."/>
            <person name="Martinez A.T."/>
            <person name="Grigoriev I.V."/>
        </authorList>
    </citation>
    <scope>NUCLEOTIDE SEQUENCE</scope>
    <source>
        <strain evidence="3">CBS 506.95</strain>
    </source>
</reference>
<dbReference type="AlphaFoldDB" id="A0A9P6E5K0"/>